<organism evidence="2 3">
    <name type="scientific">Cuscuta campestris</name>
    <dbReference type="NCBI Taxonomy" id="132261"/>
    <lineage>
        <taxon>Eukaryota</taxon>
        <taxon>Viridiplantae</taxon>
        <taxon>Streptophyta</taxon>
        <taxon>Embryophyta</taxon>
        <taxon>Tracheophyta</taxon>
        <taxon>Spermatophyta</taxon>
        <taxon>Magnoliopsida</taxon>
        <taxon>eudicotyledons</taxon>
        <taxon>Gunneridae</taxon>
        <taxon>Pentapetalae</taxon>
        <taxon>asterids</taxon>
        <taxon>lamiids</taxon>
        <taxon>Solanales</taxon>
        <taxon>Convolvulaceae</taxon>
        <taxon>Cuscuteae</taxon>
        <taxon>Cuscuta</taxon>
        <taxon>Cuscuta subgen. Grammica</taxon>
        <taxon>Cuscuta sect. Cleistogrammica</taxon>
    </lineage>
</organism>
<evidence type="ECO:0000256" key="1">
    <source>
        <dbReference type="SAM" id="MobiDB-lite"/>
    </source>
</evidence>
<dbReference type="Proteomes" id="UP000595140">
    <property type="component" value="Unassembled WGS sequence"/>
</dbReference>
<reference evidence="2 3" key="1">
    <citation type="submission" date="2018-04" db="EMBL/GenBank/DDBJ databases">
        <authorList>
            <person name="Vogel A."/>
        </authorList>
    </citation>
    <scope>NUCLEOTIDE SEQUENCE [LARGE SCALE GENOMIC DNA]</scope>
</reference>
<gene>
    <name evidence="2" type="ORF">CCAM_LOCUS1579</name>
</gene>
<feature type="compositionally biased region" description="Low complexity" evidence="1">
    <location>
        <begin position="29"/>
        <end position="44"/>
    </location>
</feature>
<dbReference type="EMBL" id="OOIL02000049">
    <property type="protein sequence ID" value="VFQ59803.1"/>
    <property type="molecule type" value="Genomic_DNA"/>
</dbReference>
<keyword evidence="3" id="KW-1185">Reference proteome</keyword>
<dbReference type="AlphaFoldDB" id="A0A484K2D0"/>
<proteinExistence type="predicted"/>
<accession>A0A484K2D0</accession>
<sequence length="74" mass="8078">MRKLSLLSKQRSQSPRGRWPGLRLMSNTPQSGLSLLPPSPALRSTTGWRSVGERSNQEPLSTPSTGSPPLPTLR</sequence>
<feature type="compositionally biased region" description="Low complexity" evidence="1">
    <location>
        <begin position="1"/>
        <end position="14"/>
    </location>
</feature>
<evidence type="ECO:0000313" key="2">
    <source>
        <dbReference type="EMBL" id="VFQ59803.1"/>
    </source>
</evidence>
<feature type="region of interest" description="Disordered" evidence="1">
    <location>
        <begin position="1"/>
        <end position="74"/>
    </location>
</feature>
<protein>
    <submittedName>
        <fullName evidence="2">Uncharacterized protein</fullName>
    </submittedName>
</protein>
<name>A0A484K2D0_9ASTE</name>
<evidence type="ECO:0000313" key="3">
    <source>
        <dbReference type="Proteomes" id="UP000595140"/>
    </source>
</evidence>